<feature type="chain" id="PRO_5040400020" evidence="1">
    <location>
        <begin position="21"/>
        <end position="106"/>
    </location>
</feature>
<dbReference type="AlphaFoldDB" id="A0A9N9B275"/>
<reference evidence="2" key="1">
    <citation type="submission" date="2021-06" db="EMBL/GenBank/DDBJ databases">
        <authorList>
            <person name="Kallberg Y."/>
            <person name="Tangrot J."/>
            <person name="Rosling A."/>
        </authorList>
    </citation>
    <scope>NUCLEOTIDE SEQUENCE</scope>
    <source>
        <strain evidence="2">MT106</strain>
    </source>
</reference>
<keyword evidence="1" id="KW-0732">Signal</keyword>
<evidence type="ECO:0000313" key="3">
    <source>
        <dbReference type="Proteomes" id="UP000789831"/>
    </source>
</evidence>
<accession>A0A9N9B275</accession>
<comment type="caution">
    <text evidence="2">The sequence shown here is derived from an EMBL/GenBank/DDBJ whole genome shotgun (WGS) entry which is preliminary data.</text>
</comment>
<dbReference type="EMBL" id="CAJVPL010001066">
    <property type="protein sequence ID" value="CAG8550550.1"/>
    <property type="molecule type" value="Genomic_DNA"/>
</dbReference>
<dbReference type="Proteomes" id="UP000789831">
    <property type="component" value="Unassembled WGS sequence"/>
</dbReference>
<gene>
    <name evidence="2" type="ORF">AGERDE_LOCUS6644</name>
</gene>
<dbReference type="OrthoDB" id="2313648at2759"/>
<proteinExistence type="predicted"/>
<name>A0A9N9B275_9GLOM</name>
<evidence type="ECO:0000256" key="1">
    <source>
        <dbReference type="SAM" id="SignalP"/>
    </source>
</evidence>
<evidence type="ECO:0000313" key="2">
    <source>
        <dbReference type="EMBL" id="CAG8550550.1"/>
    </source>
</evidence>
<organism evidence="2 3">
    <name type="scientific">Ambispora gerdemannii</name>
    <dbReference type="NCBI Taxonomy" id="144530"/>
    <lineage>
        <taxon>Eukaryota</taxon>
        <taxon>Fungi</taxon>
        <taxon>Fungi incertae sedis</taxon>
        <taxon>Mucoromycota</taxon>
        <taxon>Glomeromycotina</taxon>
        <taxon>Glomeromycetes</taxon>
        <taxon>Archaeosporales</taxon>
        <taxon>Ambisporaceae</taxon>
        <taxon>Ambispora</taxon>
    </lineage>
</organism>
<sequence>MNRNFTLLFILLATLSMVNAIPHQLYKRGINWGPCPPLPNAESFSRLEIFADSSVAYSGYGGDPCGAQALNCPVNPGTYFMTHASMNVPSNLPDYIPYRDFNVRSQ</sequence>
<keyword evidence="3" id="KW-1185">Reference proteome</keyword>
<protein>
    <submittedName>
        <fullName evidence="2">5206_t:CDS:1</fullName>
    </submittedName>
</protein>
<feature type="signal peptide" evidence="1">
    <location>
        <begin position="1"/>
        <end position="20"/>
    </location>
</feature>